<name>A0A8T6ZKW1_9BURK</name>
<keyword evidence="2" id="KW-1185">Reference proteome</keyword>
<comment type="caution">
    <text evidence="1">The sequence shown here is derived from an EMBL/GenBank/DDBJ whole genome shotgun (WGS) entry which is preliminary data.</text>
</comment>
<sequence>MMSVLEIPRIYFKGNVSWDPVTTNNYPVNYDETDCTTVLPQNLPTIQDDVQAFRDRAVAQIGASGNWNPHGTYRSSFYETAVCGFDRGHGTQTDDPFATSAVNFTGMLVDLEPFGSVSSQLFFDSMLFGVEGGYSIQLPRTSRIIARQINFGRNTSRHTAIAGIASVIWTTCFAKANGLRINALDSGILADLKNALEADDVLGLSVRFNAYRTVYYDNAALTNGSPAMAQEAQQLADKIAGGGFQPNPARSLIVGVVGLWRKNEPVHEPGDRALIQVGATPAVGTASARCNVDSLVIDLSNSVPEVDVALTKQDLGRLSVVAIDQSGAVQEELGSIPYTSYDRTAYEASAGLVTLPLAPGMAEKIAGLNLQVNTVQGPILREQAFRAIPLTPNFYADQETATSASFQVYEHGVPVGNGVAFQLNQMSSDGQTVEISIPMTTDATGIAKVSLSAALPGITAYVPSFPSQTVSSLSTQLDTYMYVRVLPDDPQIGALPPTWPNVYKYVLSNWNAMAPCMDNWLRLDDPEQIRAYATVLKRLTDPAAFEHFRFMPITRDMSAGMRSLLYAWLDSPKDHEAELPSRVRLLKNVLRTQPATAVQRREEATLPLETMTQTELSRSLRGGPKGN</sequence>
<organism evidence="1 2">
    <name type="scientific">Paraburkholderia sacchari</name>
    <dbReference type="NCBI Taxonomy" id="159450"/>
    <lineage>
        <taxon>Bacteria</taxon>
        <taxon>Pseudomonadati</taxon>
        <taxon>Pseudomonadota</taxon>
        <taxon>Betaproteobacteria</taxon>
        <taxon>Burkholderiales</taxon>
        <taxon>Burkholderiaceae</taxon>
        <taxon>Paraburkholderia</taxon>
    </lineage>
</organism>
<dbReference type="EMBL" id="JTDB02000012">
    <property type="protein sequence ID" value="NLP65163.1"/>
    <property type="molecule type" value="Genomic_DNA"/>
</dbReference>
<accession>A0A8T6ZKW1</accession>
<proteinExistence type="predicted"/>
<evidence type="ECO:0000313" key="2">
    <source>
        <dbReference type="Proteomes" id="UP000030460"/>
    </source>
</evidence>
<dbReference type="AlphaFoldDB" id="A0A8T6ZKW1"/>
<reference evidence="1" key="2">
    <citation type="submission" date="2020-04" db="EMBL/GenBank/DDBJ databases">
        <authorList>
            <person name="Alexandrino P."/>
            <person name="Mendonca T."/>
            <person name="Guaman L."/>
            <person name="Cherix J."/>
            <person name="Lozano-Sakalauskas G."/>
            <person name="Fujita A."/>
            <person name="Filho E.R."/>
            <person name="Long P."/>
            <person name="Padilla G."/>
            <person name="Taciro M.K."/>
            <person name="Gomez J.G."/>
            <person name="Silva L.F."/>
            <person name="Torres M."/>
        </authorList>
    </citation>
    <scope>NUCLEOTIDE SEQUENCE</scope>
    <source>
        <strain evidence="1">LMG 19450</strain>
    </source>
</reference>
<evidence type="ECO:0000313" key="1">
    <source>
        <dbReference type="EMBL" id="NLP65163.1"/>
    </source>
</evidence>
<reference evidence="1" key="1">
    <citation type="journal article" date="2015" name="Genome Announc.">
        <title>Draft Genome Sequence of the Polyhydroxyalkanoate-Producing Bacterium Burkholderia sacchari LMG 19450 Isolated from Brazilian Sugarcane Plantation Soil.</title>
        <authorList>
            <person name="Alexandrino P.M."/>
            <person name="Mendonca T.T."/>
            <person name="Guaman Bautista L.P."/>
            <person name="Cherix J."/>
            <person name="Lozano-Sakalauskas G.C."/>
            <person name="Fujita A."/>
            <person name="Ramos Filho E."/>
            <person name="Long P."/>
            <person name="Padilla G."/>
            <person name="Taciro M.K."/>
            <person name="Gomez J.G."/>
            <person name="Silva L.F."/>
        </authorList>
    </citation>
    <scope>NUCLEOTIDE SEQUENCE</scope>
    <source>
        <strain evidence="1">LMG 19450</strain>
    </source>
</reference>
<protein>
    <submittedName>
        <fullName evidence="1">Uncharacterized protein</fullName>
    </submittedName>
</protein>
<dbReference type="Proteomes" id="UP000030460">
    <property type="component" value="Unassembled WGS sequence"/>
</dbReference>
<gene>
    <name evidence="1" type="ORF">NH14_029330</name>
</gene>